<evidence type="ECO:0000313" key="2">
    <source>
        <dbReference type="EMBL" id="CDI52578.1"/>
    </source>
</evidence>
<proteinExistence type="predicted"/>
<feature type="region of interest" description="Disordered" evidence="1">
    <location>
        <begin position="52"/>
        <end position="80"/>
    </location>
</feature>
<name>A0A077R1F0_9BASI</name>
<dbReference type="EMBL" id="HG529546">
    <property type="protein sequence ID" value="CDI52578.1"/>
    <property type="molecule type" value="Genomic_DNA"/>
</dbReference>
<accession>A0A077R1F0</accession>
<evidence type="ECO:0000256" key="1">
    <source>
        <dbReference type="SAM" id="MobiDB-lite"/>
    </source>
</evidence>
<dbReference type="AlphaFoldDB" id="A0A077R1F0"/>
<organism evidence="2">
    <name type="scientific">Melanopsichium pennsylvanicum 4</name>
    <dbReference type="NCBI Taxonomy" id="1398559"/>
    <lineage>
        <taxon>Eukaryota</taxon>
        <taxon>Fungi</taxon>
        <taxon>Dikarya</taxon>
        <taxon>Basidiomycota</taxon>
        <taxon>Ustilaginomycotina</taxon>
        <taxon>Ustilaginomycetes</taxon>
        <taxon>Ustilaginales</taxon>
        <taxon>Ustilaginaceae</taxon>
        <taxon>Melanopsichium</taxon>
    </lineage>
</organism>
<sequence length="99" mass="10160">MVFNRLDEDKDGEMTVGSRGAVLDSGGVIDVGAVLIKEGSGDCDAVLVDEGGDGMAPFDGEEAGGKVMSNESSGSGSDELCDSPGKLAFLELDTRRFTP</sequence>
<reference evidence="2" key="1">
    <citation type="journal article" date="2014" name="Genome Biol. Evol.">
        <title>Gene Loss Rather Than Gene Gain Is Associated with a Host Jump from Monocots to Dicots in the Smut Fungus Melanopsichium pennsylvanicum.</title>
        <authorList>
            <person name="Sharma R."/>
            <person name="Mishra B."/>
            <person name="Runge F."/>
            <person name="Thines M."/>
        </authorList>
    </citation>
    <scope>NUCLEOTIDE SEQUENCE</scope>
    <source>
        <strain evidence="2">4</strain>
    </source>
</reference>
<protein>
    <submittedName>
        <fullName evidence="2">Uncharacterized protein</fullName>
    </submittedName>
</protein>